<feature type="compositionally biased region" description="Basic and acidic residues" evidence="1">
    <location>
        <begin position="258"/>
        <end position="300"/>
    </location>
</feature>
<comment type="caution">
    <text evidence="3">The sequence shown here is derived from an EMBL/GenBank/DDBJ whole genome shotgun (WGS) entry which is preliminary data.</text>
</comment>
<dbReference type="InterPro" id="IPR038607">
    <property type="entry name" value="PhoD-like_sf"/>
</dbReference>
<dbReference type="InterPro" id="IPR018946">
    <property type="entry name" value="PhoD-like_MPP"/>
</dbReference>
<evidence type="ECO:0000313" key="4">
    <source>
        <dbReference type="Proteomes" id="UP001278766"/>
    </source>
</evidence>
<dbReference type="GO" id="GO:0016020">
    <property type="term" value="C:membrane"/>
    <property type="evidence" value="ECO:0007669"/>
    <property type="project" value="TreeGrafter"/>
</dbReference>
<feature type="region of interest" description="Disordered" evidence="1">
    <location>
        <begin position="1400"/>
        <end position="1660"/>
    </location>
</feature>
<feature type="region of interest" description="Disordered" evidence="1">
    <location>
        <begin position="551"/>
        <end position="579"/>
    </location>
</feature>
<feature type="compositionally biased region" description="Basic and acidic residues" evidence="1">
    <location>
        <begin position="163"/>
        <end position="186"/>
    </location>
</feature>
<feature type="compositionally biased region" description="Polar residues" evidence="1">
    <location>
        <begin position="390"/>
        <end position="403"/>
    </location>
</feature>
<feature type="compositionally biased region" description="Polar residues" evidence="1">
    <location>
        <begin position="364"/>
        <end position="374"/>
    </location>
</feature>
<evidence type="ECO:0000313" key="3">
    <source>
        <dbReference type="EMBL" id="KAK3299936.1"/>
    </source>
</evidence>
<feature type="compositionally biased region" description="Low complexity" evidence="1">
    <location>
        <begin position="135"/>
        <end position="147"/>
    </location>
</feature>
<feature type="region of interest" description="Disordered" evidence="1">
    <location>
        <begin position="645"/>
        <end position="674"/>
    </location>
</feature>
<feature type="region of interest" description="Disordered" evidence="1">
    <location>
        <begin position="1707"/>
        <end position="1781"/>
    </location>
</feature>
<dbReference type="GeneID" id="87837044"/>
<evidence type="ECO:0000256" key="1">
    <source>
        <dbReference type="SAM" id="MobiDB-lite"/>
    </source>
</evidence>
<dbReference type="PANTHER" id="PTHR46689:SF1">
    <property type="entry name" value="PHOD-LIKE PHOSPHATASE DOMAIN-CONTAINING PROTEIN"/>
    <property type="match status" value="1"/>
</dbReference>
<feature type="compositionally biased region" description="Basic and acidic residues" evidence="1">
    <location>
        <begin position="556"/>
        <end position="572"/>
    </location>
</feature>
<feature type="compositionally biased region" description="Low complexity" evidence="1">
    <location>
        <begin position="1432"/>
        <end position="1441"/>
    </location>
</feature>
<feature type="compositionally biased region" description="Gly residues" evidence="1">
    <location>
        <begin position="1759"/>
        <end position="1781"/>
    </location>
</feature>
<feature type="region of interest" description="Disordered" evidence="1">
    <location>
        <begin position="874"/>
        <end position="908"/>
    </location>
</feature>
<dbReference type="CDD" id="cd07389">
    <property type="entry name" value="MPP_PhoD"/>
    <property type="match status" value="1"/>
</dbReference>
<feature type="compositionally biased region" description="Acidic residues" evidence="1">
    <location>
        <begin position="1707"/>
        <end position="1725"/>
    </location>
</feature>
<feature type="compositionally biased region" description="Polar residues" evidence="1">
    <location>
        <begin position="317"/>
        <end position="336"/>
    </location>
</feature>
<dbReference type="Gene3D" id="3.60.21.70">
    <property type="entry name" value="PhoD-like phosphatase"/>
    <property type="match status" value="1"/>
</dbReference>
<dbReference type="RefSeq" id="XP_062663450.1">
    <property type="nucleotide sequence ID" value="XM_062800096.1"/>
</dbReference>
<feature type="compositionally biased region" description="Basic and acidic residues" evidence="1">
    <location>
        <begin position="375"/>
        <end position="385"/>
    </location>
</feature>
<evidence type="ECO:0000259" key="2">
    <source>
        <dbReference type="Pfam" id="PF19050"/>
    </source>
</evidence>
<feature type="compositionally biased region" description="Pro residues" evidence="1">
    <location>
        <begin position="125"/>
        <end position="134"/>
    </location>
</feature>
<proteinExistence type="predicted"/>
<feature type="compositionally biased region" description="Gly residues" evidence="1">
    <location>
        <begin position="1726"/>
        <end position="1736"/>
    </location>
</feature>
<dbReference type="EMBL" id="JAUEPN010000001">
    <property type="protein sequence ID" value="KAK3299936.1"/>
    <property type="molecule type" value="Genomic_DNA"/>
</dbReference>
<organism evidence="3 4">
    <name type="scientific">Chaetomium fimeti</name>
    <dbReference type="NCBI Taxonomy" id="1854472"/>
    <lineage>
        <taxon>Eukaryota</taxon>
        <taxon>Fungi</taxon>
        <taxon>Dikarya</taxon>
        <taxon>Ascomycota</taxon>
        <taxon>Pezizomycotina</taxon>
        <taxon>Sordariomycetes</taxon>
        <taxon>Sordariomycetidae</taxon>
        <taxon>Sordariales</taxon>
        <taxon>Chaetomiaceae</taxon>
        <taxon>Chaetomium</taxon>
    </lineage>
</organism>
<dbReference type="Proteomes" id="UP001278766">
    <property type="component" value="Unassembled WGS sequence"/>
</dbReference>
<feature type="region of interest" description="Disordered" evidence="1">
    <location>
        <begin position="448"/>
        <end position="484"/>
    </location>
</feature>
<sequence>MSAPYWGQLPPPQAGQTRARRLSEEQDPLTDRRQSLDAPVQGQPRSNRISVQTTKSDAPTDSTFSPFVSPTASSFQGQGLTPRPPSLPYAADQYPPELLENRRRRKSRNQEQEADYAAVTDALPPAAPDVPRAPPSSSKYPPASGGPLYQNQPSPQGIGRQGSQRETEEHRRREKYPVSDRTRNMLEESAMPRPQRVTTDPTLGRMSPLPNGRRRSAAEQSLQRSARRTSTSTATDRPKAFADVRSPLQRLELTLDSISKEDKRARVEAAERAARERAAAKEGIAQDERSPQQVRFHERPTPGAAGDSPAIPITPTRPAQHSAGQNAQNGPLSQNPPDEGRRHSTSGGPSPRGPNPESRIPAPIQSSGIPQRNLSFRERAARTDGKIPNSLDSPASKETTTPTAGPDGRTPPRSGSNRLRKNPPGDMWPNRISETDEIYNTGEVVAHTPRVVGGPGMPTNTRATNPPERRQFEPAAKAPPTRDPNLLDDDFAEEFMLYPSTGKLTKSPSQRKANQILGRGPTQTAATDGDQNAVSFRAMTSPAAAMNPPAYPPGGETREPHFGPPGEHETHTDASGQRHHVSDYLYNARDKFQPGQGIFQPSKFLEEWKGANVGALSGGLLDLEDVPASGEKNAALVDASQSRLRSNSLSSRPKKAEAFEGEYDETNNGTRTPNQQAVYPSIREVQSGDFHLQSTSSFGAGSLFEPQHLASRRARARAKRWDGLRPFSPSPSANDSQDSLGCFSLSSNDAAFSRLALPYSSPTRFKPPLYLKCGPLLRYCGIRHERVPNRPSRTGAAVEREIWRGSIMIVTTDSDSSYDIAPILRLFAQPIELLPPPPREVQGDLAPEYIDPIAGHPKLGRKGETLYVRPVDHLEEGKDVSRNETDEGLYEKSRSPPEVPLPDGMIDPPGSFAARRKRAEMDGEKAGKYKDIRGFRLHTERGYTFWRFNVEVELRDKQQRIAYRINRGPSTGFWVPAKGQSMNIMFHSCNGFSLSADSNQFTGPDPMWRDVLNSHQSQPFHVMIGGGDQIYNDRCMQETTIFKDWLMTKNPLHKHNAPFTPEMQSELEEFYLERYAMWFSQGLFGMANSQIPMVNMYDDHDIIDGFGSYPHHFMNSPVFSGLGNVAFKYYMLFQHQSVMAETEKTEPSWILGTRPGPYITELSRSLFMFLGGKVALLVVDSRTERTREEVMREDTWKKIMDRCYGEIDKGKIEHLLVVMGVPIAYPRLVWLENILTSRVMDPVKALAKLGMFGGLLNRFDGGVEVLDDLDDHWTAKNHKQERALVIEDLQDLAADKSMRVSILSGDVHLAAIGQFYSNPKLGLAKHKDFRYIPNIISSAIVNTPPPDLLADVLNKRNKVHHFDKETDEDMIPIFGHGVDGKPRNNKHLLPHRNWCAIRQYVPGHTPPPTPGGSAYDITSQSGEVRKRRSSIFRRLSISRSKTTGPDGGPKDRSRPPVSGGLLKSLSRRAVAASADDLGKPGPPKPGFLTRTMSSSSVSSRIGGLFRRGSSASRRDDGGINGTWGADTDEEEAQYQQQQQFDHPRGGVGMRGGLGGEYAHTTQTSGGGGGYNSEYDQGDEGFFTVKPAPPAPSSGGYSDDYRPPVPPKPVMTGGAGVGPQQPQQQGQGQQQGAGAAGVGEEAGFVPKPFHRAPTTLSVKQRKTFRPEDYAVDLTGAMEVTLNVEISPKDPGGSTVPYRLVVPRLWYEYEGEGEEDGEGEGESEEGEGVSGAGAGAGAGAQQRGVGNMGLAPPGDRPGVGFEKGVGVGERGGEVEGGIGGGVVGVGEPKKAGIKRLLSLRKSG</sequence>
<feature type="compositionally biased region" description="Gly residues" evidence="1">
    <location>
        <begin position="1545"/>
        <end position="1555"/>
    </location>
</feature>
<reference evidence="3" key="2">
    <citation type="submission" date="2023-06" db="EMBL/GenBank/DDBJ databases">
        <authorList>
            <consortium name="Lawrence Berkeley National Laboratory"/>
            <person name="Haridas S."/>
            <person name="Hensen N."/>
            <person name="Bonometti L."/>
            <person name="Westerberg I."/>
            <person name="Brannstrom I.O."/>
            <person name="Guillou S."/>
            <person name="Cros-Aarteil S."/>
            <person name="Calhoun S."/>
            <person name="Kuo A."/>
            <person name="Mondo S."/>
            <person name="Pangilinan J."/>
            <person name="Riley R."/>
            <person name="Labutti K."/>
            <person name="Andreopoulos B."/>
            <person name="Lipzen A."/>
            <person name="Chen C."/>
            <person name="Yanf M."/>
            <person name="Daum C."/>
            <person name="Ng V."/>
            <person name="Clum A."/>
            <person name="Steindorff A."/>
            <person name="Ohm R."/>
            <person name="Martin F."/>
            <person name="Silar P."/>
            <person name="Natvig D."/>
            <person name="Lalanne C."/>
            <person name="Gautier V."/>
            <person name="Ament-Velasquez S.L."/>
            <person name="Kruys A."/>
            <person name="Hutchinson M.I."/>
            <person name="Powell A.J."/>
            <person name="Barry K."/>
            <person name="Miller A.N."/>
            <person name="Grigoriev I.V."/>
            <person name="Debuchy R."/>
            <person name="Gladieux P."/>
            <person name="Thoren M.H."/>
            <person name="Johannesson H."/>
        </authorList>
    </citation>
    <scope>NUCLEOTIDE SEQUENCE</scope>
    <source>
        <strain evidence="3">CBS 168.71</strain>
    </source>
</reference>
<feature type="compositionally biased region" description="Polar residues" evidence="1">
    <location>
        <begin position="43"/>
        <end position="79"/>
    </location>
</feature>
<feature type="domain" description="PhoD-like phosphatase" evidence="2">
    <location>
        <begin position="980"/>
        <end position="1235"/>
    </location>
</feature>
<dbReference type="Pfam" id="PF19050">
    <property type="entry name" value="PhoD_2"/>
    <property type="match status" value="2"/>
</dbReference>
<gene>
    <name evidence="3" type="ORF">B0H64DRAFT_3001</name>
</gene>
<name>A0AAE0HNZ4_9PEZI</name>
<accession>A0AAE0HNZ4</accession>
<feature type="region of interest" description="Disordered" evidence="1">
    <location>
        <begin position="1"/>
        <end position="436"/>
    </location>
</feature>
<feature type="compositionally biased region" description="Low complexity" evidence="1">
    <location>
        <begin position="1617"/>
        <end position="1627"/>
    </location>
</feature>
<protein>
    <recommendedName>
        <fullName evidence="2">PhoD-like phosphatase domain-containing protein</fullName>
    </recommendedName>
</protein>
<feature type="domain" description="PhoD-like phosphatase" evidence="2">
    <location>
        <begin position="1243"/>
        <end position="1403"/>
    </location>
</feature>
<dbReference type="PANTHER" id="PTHR46689">
    <property type="entry name" value="MEMBRANE PROTEIN, PUTATIVE-RELATED"/>
    <property type="match status" value="1"/>
</dbReference>
<reference evidence="3" key="1">
    <citation type="journal article" date="2023" name="Mol. Phylogenet. Evol.">
        <title>Genome-scale phylogeny and comparative genomics of the fungal order Sordariales.</title>
        <authorList>
            <person name="Hensen N."/>
            <person name="Bonometti L."/>
            <person name="Westerberg I."/>
            <person name="Brannstrom I.O."/>
            <person name="Guillou S."/>
            <person name="Cros-Aarteil S."/>
            <person name="Calhoun S."/>
            <person name="Haridas S."/>
            <person name="Kuo A."/>
            <person name="Mondo S."/>
            <person name="Pangilinan J."/>
            <person name="Riley R."/>
            <person name="LaButti K."/>
            <person name="Andreopoulos B."/>
            <person name="Lipzen A."/>
            <person name="Chen C."/>
            <person name="Yan M."/>
            <person name="Daum C."/>
            <person name="Ng V."/>
            <person name="Clum A."/>
            <person name="Steindorff A."/>
            <person name="Ohm R.A."/>
            <person name="Martin F."/>
            <person name="Silar P."/>
            <person name="Natvig D.O."/>
            <person name="Lalanne C."/>
            <person name="Gautier V."/>
            <person name="Ament-Velasquez S.L."/>
            <person name="Kruys A."/>
            <person name="Hutchinson M.I."/>
            <person name="Powell A.J."/>
            <person name="Barry K."/>
            <person name="Miller A.N."/>
            <person name="Grigoriev I.V."/>
            <person name="Debuchy R."/>
            <person name="Gladieux P."/>
            <person name="Hiltunen Thoren M."/>
            <person name="Johannesson H."/>
        </authorList>
    </citation>
    <scope>NUCLEOTIDE SEQUENCE</scope>
    <source>
        <strain evidence="3">CBS 168.71</strain>
    </source>
</reference>
<feature type="compositionally biased region" description="Basic and acidic residues" evidence="1">
    <location>
        <begin position="21"/>
        <end position="35"/>
    </location>
</feature>
<dbReference type="InterPro" id="IPR043904">
    <property type="entry name" value="PhoD_2-like"/>
</dbReference>
<keyword evidence="4" id="KW-1185">Reference proteome</keyword>
<feature type="compositionally biased region" description="Basic and acidic residues" evidence="1">
    <location>
        <begin position="874"/>
        <end position="895"/>
    </location>
</feature>